<protein>
    <submittedName>
        <fullName evidence="2">Uncharacterized protein</fullName>
    </submittedName>
</protein>
<evidence type="ECO:0000313" key="2">
    <source>
        <dbReference type="EMBL" id="QIH40974.1"/>
    </source>
</evidence>
<evidence type="ECO:0000256" key="1">
    <source>
        <dbReference type="SAM" id="SignalP"/>
    </source>
</evidence>
<dbReference type="KEGG" id="vzi:G5S32_02785"/>
<dbReference type="EMBL" id="CP049331">
    <property type="protein sequence ID" value="QIH40974.1"/>
    <property type="molecule type" value="Genomic_DNA"/>
</dbReference>
<dbReference type="PROSITE" id="PS51257">
    <property type="entry name" value="PROKAR_LIPOPROTEIN"/>
    <property type="match status" value="1"/>
</dbReference>
<accession>A0A6G7CFV6</accession>
<feature type="chain" id="PRO_5026195473" evidence="1">
    <location>
        <begin position="19"/>
        <end position="84"/>
    </location>
</feature>
<dbReference type="AlphaFoldDB" id="A0A6G7CFV6"/>
<sequence>MKYVFLMLVTLSTVVGCANPEPLGYHQNLVKQQQIYNPNATLENLEVIPEGNGEKMEGVYSTYTGKKGESLQSANSQVLTGFAN</sequence>
<keyword evidence="3" id="KW-1185">Reference proteome</keyword>
<evidence type="ECO:0000313" key="3">
    <source>
        <dbReference type="Proteomes" id="UP000503003"/>
    </source>
</evidence>
<gene>
    <name evidence="2" type="ORF">G5S32_02785</name>
</gene>
<dbReference type="Proteomes" id="UP000503003">
    <property type="component" value="Chromosome 1"/>
</dbReference>
<proteinExistence type="predicted"/>
<keyword evidence="1" id="KW-0732">Signal</keyword>
<name>A0A6G7CFV6_9VIBR</name>
<dbReference type="RefSeq" id="WP_165310383.1">
    <property type="nucleotide sequence ID" value="NZ_CP049331.1"/>
</dbReference>
<feature type="signal peptide" evidence="1">
    <location>
        <begin position="1"/>
        <end position="18"/>
    </location>
</feature>
<organism evidence="2 3">
    <name type="scientific">Vibrio ziniensis</name>
    <dbReference type="NCBI Taxonomy" id="2711221"/>
    <lineage>
        <taxon>Bacteria</taxon>
        <taxon>Pseudomonadati</taxon>
        <taxon>Pseudomonadota</taxon>
        <taxon>Gammaproteobacteria</taxon>
        <taxon>Vibrionales</taxon>
        <taxon>Vibrionaceae</taxon>
        <taxon>Vibrio</taxon>
    </lineage>
</organism>
<reference evidence="2 3" key="1">
    <citation type="submission" date="2020-02" db="EMBL/GenBank/DDBJ databases">
        <title>A complete genome of a marine bacterium Vibrio sp. ZWAL4003 isolated from the mangrove sediment with the ability to degrade polysaccharides.</title>
        <authorList>
            <person name="Wu J."/>
            <person name="Qu W."/>
            <person name="Zeng R."/>
        </authorList>
    </citation>
    <scope>NUCLEOTIDE SEQUENCE [LARGE SCALE GENOMIC DNA]</scope>
    <source>
        <strain evidence="2 3">ZWAL4003</strain>
    </source>
</reference>